<dbReference type="PANTHER" id="PTHR47256:SF1">
    <property type="entry name" value="ZN(II)2CYS6 TRANSCRIPTION FACTOR (EUROFUNG)"/>
    <property type="match status" value="1"/>
</dbReference>
<dbReference type="CDD" id="cd12148">
    <property type="entry name" value="fungal_TF_MHR"/>
    <property type="match status" value="1"/>
</dbReference>
<dbReference type="InterPro" id="IPR053187">
    <property type="entry name" value="Notoamide_regulator"/>
</dbReference>
<keyword evidence="2" id="KW-1185">Reference proteome</keyword>
<proteinExistence type="predicted"/>
<gene>
    <name evidence="1" type="ORF">QQS21_003240</name>
</gene>
<dbReference type="EMBL" id="JASWJB010000042">
    <property type="protein sequence ID" value="KAK2606309.1"/>
    <property type="molecule type" value="Genomic_DNA"/>
</dbReference>
<evidence type="ECO:0000313" key="1">
    <source>
        <dbReference type="EMBL" id="KAK2606309.1"/>
    </source>
</evidence>
<organism evidence="1 2">
    <name type="scientific">Conoideocrella luteorostrata</name>
    <dbReference type="NCBI Taxonomy" id="1105319"/>
    <lineage>
        <taxon>Eukaryota</taxon>
        <taxon>Fungi</taxon>
        <taxon>Dikarya</taxon>
        <taxon>Ascomycota</taxon>
        <taxon>Pezizomycotina</taxon>
        <taxon>Sordariomycetes</taxon>
        <taxon>Hypocreomycetidae</taxon>
        <taxon>Hypocreales</taxon>
        <taxon>Clavicipitaceae</taxon>
        <taxon>Conoideocrella</taxon>
    </lineage>
</organism>
<dbReference type="PANTHER" id="PTHR47256">
    <property type="entry name" value="ZN(II)2CYS6 TRANSCRIPTION FACTOR (EUROFUNG)-RELATED"/>
    <property type="match status" value="1"/>
</dbReference>
<dbReference type="AlphaFoldDB" id="A0AAJ0CW44"/>
<accession>A0AAJ0CW44</accession>
<sequence length="240" mass="26367">MSIELLRRLRLTTAVDNSSLLSQFNSLLSDDDGIYAAGVDLPVPTIGTLPARDSSEFRLMARHSFAYPMLSPPFGSTQGMASAFIADMTAQAKSQILQVFLLLCNSKPFDGAVANYFVKDLIDHGDQYCSRLLVSSLLSWACLAYCAVNNETISIGAALFKEANSLWDHEYNFSDSLTTIAAAQFLTLWSIYNDSNDGYSYQKAGIGMAQRMGLFGLEHYSFDSDFSDPESRLNASTYTA</sequence>
<evidence type="ECO:0000313" key="2">
    <source>
        <dbReference type="Proteomes" id="UP001251528"/>
    </source>
</evidence>
<comment type="caution">
    <text evidence="1">The sequence shown here is derived from an EMBL/GenBank/DDBJ whole genome shotgun (WGS) entry which is preliminary data.</text>
</comment>
<evidence type="ECO:0008006" key="3">
    <source>
        <dbReference type="Google" id="ProtNLM"/>
    </source>
</evidence>
<dbReference type="Proteomes" id="UP001251528">
    <property type="component" value="Unassembled WGS sequence"/>
</dbReference>
<name>A0AAJ0CW44_9HYPO</name>
<protein>
    <recommendedName>
        <fullName evidence="3">Transcription factor domain-containing protein</fullName>
    </recommendedName>
</protein>
<reference evidence="1" key="1">
    <citation type="submission" date="2023-06" db="EMBL/GenBank/DDBJ databases">
        <title>Conoideocrella luteorostrata (Hypocreales: Clavicipitaceae), a potential biocontrol fungus for elongate hemlock scale in United States Christmas tree production areas.</title>
        <authorList>
            <person name="Barrett H."/>
            <person name="Lovett B."/>
            <person name="Macias A.M."/>
            <person name="Stajich J.E."/>
            <person name="Kasson M.T."/>
        </authorList>
    </citation>
    <scope>NUCLEOTIDE SEQUENCE</scope>
    <source>
        <strain evidence="1">ARSEF 14590</strain>
    </source>
</reference>